<dbReference type="Proteomes" id="UP000248326">
    <property type="component" value="Unassembled WGS sequence"/>
</dbReference>
<gene>
    <name evidence="6" type="ORF">DES52_101413</name>
</gene>
<dbReference type="Pfam" id="PF19279">
    <property type="entry name" value="YegS_C"/>
    <property type="match status" value="1"/>
</dbReference>
<dbReference type="InterPro" id="IPR016064">
    <property type="entry name" value="NAD/diacylglycerol_kinase_sf"/>
</dbReference>
<protein>
    <submittedName>
        <fullName evidence="6">YegS/Rv2252/BmrU family lipid kinase</fullName>
    </submittedName>
</protein>
<dbReference type="SUPFAM" id="SSF111331">
    <property type="entry name" value="NAD kinase/diacylglycerol kinase-like"/>
    <property type="match status" value="1"/>
</dbReference>
<accession>A0A318SC68</accession>
<dbReference type="PANTHER" id="PTHR12358:SF106">
    <property type="entry name" value="LIPID KINASE YEGS"/>
    <property type="match status" value="1"/>
</dbReference>
<keyword evidence="3 6" id="KW-0418">Kinase</keyword>
<keyword evidence="7" id="KW-1185">Reference proteome</keyword>
<sequence length="308" mass="32552">MSASLSQRSQSDQVDAVPLAVVLNPHAGRGLAMRTWPLLERALRTRRLAFDVILAHDPSAALARVHELPASQPLLAVGGDGTVSALLPALVGTGRPLGIVPLGSGNDFAGMLGLKSGDFEGALARLSSPPRPFDAVRVKTPLGSRVLVNGLGMGFDARITAKMSDAPAWLNGFGRYAWSALNGVKDLRAPDVEVVVDGDVTYAGPCTLVAVMNGTRYGGGFRISPDSDPSDGCLDVVLGKGVTRGQLLRLMGMVLRGAHLDDPRVRCWKGKDVRLRWQTPTHAHLDGDVIGEVTDLRACVEAGALQIY</sequence>
<evidence type="ECO:0000256" key="1">
    <source>
        <dbReference type="ARBA" id="ARBA00022679"/>
    </source>
</evidence>
<dbReference type="InterPro" id="IPR045540">
    <property type="entry name" value="YegS/DAGK_C"/>
</dbReference>
<evidence type="ECO:0000256" key="3">
    <source>
        <dbReference type="ARBA" id="ARBA00022777"/>
    </source>
</evidence>
<evidence type="ECO:0000259" key="5">
    <source>
        <dbReference type="PROSITE" id="PS50146"/>
    </source>
</evidence>
<dbReference type="InterPro" id="IPR001206">
    <property type="entry name" value="Diacylglycerol_kinase_cat_dom"/>
</dbReference>
<name>A0A318SC68_9DEIO</name>
<dbReference type="OrthoDB" id="9786026at2"/>
<dbReference type="RefSeq" id="WP_110885074.1">
    <property type="nucleotide sequence ID" value="NZ_QJSX01000001.1"/>
</dbReference>
<keyword evidence="2" id="KW-0547">Nucleotide-binding</keyword>
<dbReference type="Pfam" id="PF00781">
    <property type="entry name" value="DAGK_cat"/>
    <property type="match status" value="1"/>
</dbReference>
<dbReference type="AlphaFoldDB" id="A0A318SC68"/>
<dbReference type="InterPro" id="IPR050187">
    <property type="entry name" value="Lipid_Phosphate_FormReg"/>
</dbReference>
<dbReference type="GO" id="GO:0016301">
    <property type="term" value="F:kinase activity"/>
    <property type="evidence" value="ECO:0007669"/>
    <property type="project" value="UniProtKB-KW"/>
</dbReference>
<evidence type="ECO:0000256" key="4">
    <source>
        <dbReference type="ARBA" id="ARBA00022840"/>
    </source>
</evidence>
<dbReference type="SMART" id="SM00046">
    <property type="entry name" value="DAGKc"/>
    <property type="match status" value="1"/>
</dbReference>
<evidence type="ECO:0000313" key="6">
    <source>
        <dbReference type="EMBL" id="PYE56608.1"/>
    </source>
</evidence>
<dbReference type="GO" id="GO:0005886">
    <property type="term" value="C:plasma membrane"/>
    <property type="evidence" value="ECO:0007669"/>
    <property type="project" value="TreeGrafter"/>
</dbReference>
<keyword evidence="4" id="KW-0067">ATP-binding</keyword>
<reference evidence="6 7" key="1">
    <citation type="submission" date="2018-06" db="EMBL/GenBank/DDBJ databases">
        <title>Genomic Encyclopedia of Type Strains, Phase IV (KMG-IV): sequencing the most valuable type-strain genomes for metagenomic binning, comparative biology and taxonomic classification.</title>
        <authorList>
            <person name="Goeker M."/>
        </authorList>
    </citation>
    <scope>NUCLEOTIDE SEQUENCE [LARGE SCALE GENOMIC DNA]</scope>
    <source>
        <strain evidence="6 7">DSM 18048</strain>
    </source>
</reference>
<dbReference type="InterPro" id="IPR017438">
    <property type="entry name" value="ATP-NAD_kinase_N"/>
</dbReference>
<dbReference type="Gene3D" id="2.60.200.40">
    <property type="match status" value="1"/>
</dbReference>
<dbReference type="GO" id="GO:0005524">
    <property type="term" value="F:ATP binding"/>
    <property type="evidence" value="ECO:0007669"/>
    <property type="project" value="UniProtKB-KW"/>
</dbReference>
<dbReference type="PANTHER" id="PTHR12358">
    <property type="entry name" value="SPHINGOSINE KINASE"/>
    <property type="match status" value="1"/>
</dbReference>
<dbReference type="EMBL" id="QJSX01000001">
    <property type="protein sequence ID" value="PYE56608.1"/>
    <property type="molecule type" value="Genomic_DNA"/>
</dbReference>
<feature type="domain" description="DAGKc" evidence="5">
    <location>
        <begin position="14"/>
        <end position="142"/>
    </location>
</feature>
<evidence type="ECO:0000256" key="2">
    <source>
        <dbReference type="ARBA" id="ARBA00022741"/>
    </source>
</evidence>
<dbReference type="Gene3D" id="3.40.50.10330">
    <property type="entry name" value="Probable inorganic polyphosphate/atp-NAD kinase, domain 1"/>
    <property type="match status" value="1"/>
</dbReference>
<evidence type="ECO:0000313" key="7">
    <source>
        <dbReference type="Proteomes" id="UP000248326"/>
    </source>
</evidence>
<keyword evidence="1" id="KW-0808">Transferase</keyword>
<organism evidence="6 7">
    <name type="scientific">Deinococcus yavapaiensis KR-236</name>
    <dbReference type="NCBI Taxonomy" id="694435"/>
    <lineage>
        <taxon>Bacteria</taxon>
        <taxon>Thermotogati</taxon>
        <taxon>Deinococcota</taxon>
        <taxon>Deinococci</taxon>
        <taxon>Deinococcales</taxon>
        <taxon>Deinococcaceae</taxon>
        <taxon>Deinococcus</taxon>
    </lineage>
</organism>
<proteinExistence type="predicted"/>
<comment type="caution">
    <text evidence="6">The sequence shown here is derived from an EMBL/GenBank/DDBJ whole genome shotgun (WGS) entry which is preliminary data.</text>
</comment>
<dbReference type="PROSITE" id="PS50146">
    <property type="entry name" value="DAGK"/>
    <property type="match status" value="1"/>
</dbReference>